<dbReference type="PROSITE" id="PS50035">
    <property type="entry name" value="PLD"/>
    <property type="match status" value="1"/>
</dbReference>
<proteinExistence type="predicted"/>
<organism evidence="2 3">
    <name type="scientific">Candidatus Ethanoperedens thermophilum</name>
    <dbReference type="NCBI Taxonomy" id="2766897"/>
    <lineage>
        <taxon>Archaea</taxon>
        <taxon>Methanobacteriati</taxon>
        <taxon>Methanobacteriota</taxon>
        <taxon>Stenosarchaea group</taxon>
        <taxon>Methanomicrobia</taxon>
        <taxon>Methanosarcinales</taxon>
        <taxon>Methanosarcinales incertae sedis</taxon>
        <taxon>GOM Arc I cluster</taxon>
        <taxon>Candidatus Ethanoperedens</taxon>
    </lineage>
</organism>
<name>A0A848DBH8_9EURY</name>
<dbReference type="InterPro" id="IPR025202">
    <property type="entry name" value="PLD-like_dom"/>
</dbReference>
<dbReference type="GO" id="GO:0003824">
    <property type="term" value="F:catalytic activity"/>
    <property type="evidence" value="ECO:0007669"/>
    <property type="project" value="InterPro"/>
</dbReference>
<evidence type="ECO:0000313" key="3">
    <source>
        <dbReference type="Proteomes" id="UP000606580"/>
    </source>
</evidence>
<dbReference type="Proteomes" id="UP000606580">
    <property type="component" value="Unassembled WGS sequence"/>
</dbReference>
<sequence>MNEYKLIYHDKESSTGGVSPFDKSITEIMKNRDVSIVCPYIGIGYFDRITRLANSWRLVTDVEEWMSSNNIEARQNIKNFILNNLSTIHHYKDIHAKVIVSDDNAFIGSSNFTNKGIKERVEMAVLIEEKKQVVELQKWFCDLWDESEAVNIQDLEQYITSIQALPSHDTNKPKTSLPSKAVPIKAVLLDIRSNIQDIIKSNQESHKRLIESIRKLTFDRKWINDYFHLAKEMIDFTGLTSDDPRLVMSIPKSSEIPITINQRYVLNPKYNGRIGLIMPLDYGMGGYDKDGVVQIHDGYFFRNKIREARWIEFERKNGIEFSERIKDYWKQAILTELKRGNKSGFKKFHEPIVYEAIMNASYRNRLLDKVFS</sequence>
<gene>
    <name evidence="2" type="ORF">GIS02_05525</name>
</gene>
<comment type="caution">
    <text evidence="2">The sequence shown here is derived from an EMBL/GenBank/DDBJ whole genome shotgun (WGS) entry which is preliminary data.</text>
</comment>
<accession>A0A848DBH8</accession>
<feature type="domain" description="PLD phosphodiesterase" evidence="1">
    <location>
        <begin position="90"/>
        <end position="116"/>
    </location>
</feature>
<dbReference type="InterPro" id="IPR001736">
    <property type="entry name" value="PLipase_D/transphosphatidylase"/>
</dbReference>
<dbReference type="EMBL" id="WNEG01000094">
    <property type="protein sequence ID" value="NMG83647.1"/>
    <property type="molecule type" value="Genomic_DNA"/>
</dbReference>
<evidence type="ECO:0000259" key="1">
    <source>
        <dbReference type="PROSITE" id="PS50035"/>
    </source>
</evidence>
<dbReference type="Gene3D" id="3.30.870.10">
    <property type="entry name" value="Endonuclease Chain A"/>
    <property type="match status" value="1"/>
</dbReference>
<protein>
    <recommendedName>
        <fullName evidence="1">PLD phosphodiesterase domain-containing protein</fullName>
    </recommendedName>
</protein>
<evidence type="ECO:0000313" key="2">
    <source>
        <dbReference type="EMBL" id="NMG83647.1"/>
    </source>
</evidence>
<dbReference type="AlphaFoldDB" id="A0A848DBH8"/>
<dbReference type="Pfam" id="PF13091">
    <property type="entry name" value="PLDc_2"/>
    <property type="match status" value="1"/>
</dbReference>
<dbReference type="SUPFAM" id="SSF56024">
    <property type="entry name" value="Phospholipase D/nuclease"/>
    <property type="match status" value="1"/>
</dbReference>
<reference evidence="2" key="1">
    <citation type="journal article" date="2020" name="MBio">
        <title>'Candidatus Ethanoperedens,' a Thermophilic Genus of Archaea Mediating the Anaerobic Oxidation of Ethane.</title>
        <authorList>
            <person name="Hahn C.J."/>
            <person name="Laso-Perez R."/>
            <person name="Vulcano F."/>
            <person name="Vaziourakis K.M."/>
            <person name="Stokke R."/>
            <person name="Steen I.H."/>
            <person name="Teske A."/>
            <person name="Boetius A."/>
            <person name="Liebeke M."/>
            <person name="Amann R."/>
            <person name="Knittel K."/>
            <person name="Wegener G."/>
        </authorList>
    </citation>
    <scope>NUCLEOTIDE SEQUENCE</scope>
    <source>
        <strain evidence="2">GoM-Arc1-LC-WB58</strain>
    </source>
</reference>